<dbReference type="InterPro" id="IPR011009">
    <property type="entry name" value="Kinase-like_dom_sf"/>
</dbReference>
<dbReference type="SUPFAM" id="SSF56112">
    <property type="entry name" value="Protein kinase-like (PK-like)"/>
    <property type="match status" value="1"/>
</dbReference>
<comment type="caution">
    <text evidence="6">The sequence shown here is derived from an EMBL/GenBank/DDBJ whole genome shotgun (WGS) entry which is preliminary data.</text>
</comment>
<reference evidence="6 7" key="1">
    <citation type="submission" date="2018-08" db="EMBL/GenBank/DDBJ databases">
        <title>Aphanomyces genome sequencing and annotation.</title>
        <authorList>
            <person name="Minardi D."/>
            <person name="Oidtmann B."/>
            <person name="Van Der Giezen M."/>
            <person name="Studholme D.J."/>
        </authorList>
    </citation>
    <scope>NUCLEOTIDE SEQUENCE [LARGE SCALE GENOMIC DNA]</scope>
    <source>
        <strain evidence="6 7">SA</strain>
    </source>
</reference>
<dbReference type="Gene3D" id="3.30.200.20">
    <property type="entry name" value="Phosphorylase Kinase, domain 1"/>
    <property type="match status" value="1"/>
</dbReference>
<dbReference type="SMART" id="SM00220">
    <property type="entry name" value="S_TKc"/>
    <property type="match status" value="1"/>
</dbReference>
<evidence type="ECO:0000313" key="6">
    <source>
        <dbReference type="EMBL" id="RHY77498.1"/>
    </source>
</evidence>
<evidence type="ECO:0000256" key="4">
    <source>
        <dbReference type="ARBA" id="ARBA00022840"/>
    </source>
</evidence>
<dbReference type="InterPro" id="IPR000719">
    <property type="entry name" value="Prot_kinase_dom"/>
</dbReference>
<accession>A0A397E6Z2</accession>
<gene>
    <name evidence="6" type="ORF">DYB38_006008</name>
</gene>
<proteinExistence type="predicted"/>
<organism evidence="6 7">
    <name type="scientific">Aphanomyces astaci</name>
    <name type="common">Crayfish plague agent</name>
    <dbReference type="NCBI Taxonomy" id="112090"/>
    <lineage>
        <taxon>Eukaryota</taxon>
        <taxon>Sar</taxon>
        <taxon>Stramenopiles</taxon>
        <taxon>Oomycota</taxon>
        <taxon>Saprolegniomycetes</taxon>
        <taxon>Saprolegniales</taxon>
        <taxon>Verrucalvaceae</taxon>
        <taxon>Aphanomyces</taxon>
    </lineage>
</organism>
<dbReference type="PROSITE" id="PS50011">
    <property type="entry name" value="PROTEIN_KINASE_DOM"/>
    <property type="match status" value="1"/>
</dbReference>
<dbReference type="InterPro" id="IPR008271">
    <property type="entry name" value="Ser/Thr_kinase_AS"/>
</dbReference>
<dbReference type="FunFam" id="3.30.200.20:FF:000180">
    <property type="entry name" value="serine/threonine-protein kinase STY46-like"/>
    <property type="match status" value="1"/>
</dbReference>
<dbReference type="Pfam" id="PF07714">
    <property type="entry name" value="PK_Tyr_Ser-Thr"/>
    <property type="match status" value="1"/>
</dbReference>
<keyword evidence="3" id="KW-0418">Kinase</keyword>
<sequence length="473" mass="53318">MCKNVGADDSTSKKWLAEFQRRNLVLHYDQSKDEALRNTVILRPNKGDSAAAFQSALDPVLYNLKHVRLAKEAQIVQVTDEWRKLAITDTELKAAAKKTPNVKKWTGLAFIASVCILPTGEAQPAICIETPREATLDELKHTIEAVVGLPTHRQRLVWFHAKDDGDKNGINKRLRYGQSMSQATPLVLNGARLQQDIGLTHGDKIHMDDMNSGPDSILAKLVEQQLNAGSEVMSLPAERRHEVEYNVQAREKELKSHMSATADLIAQSSDPTNVKTKALQVHAEKLGSQQRYLDIPYESIRLLEGKENELGCGKCATVYRGMWIVDHNKVAEVAVKVFRYARLTDKIMDDYTQEVAMLRQLKHPNIVLFIGACIQPKLMILTEYCARRSLYCVIHTHAMFATMPWKVCDRVRMMLDAARGVAYLHSVRIIHRDIKSHNLLVDDDWRVKVADFGISKVLDVDSQAFTQCGTSGW</sequence>
<keyword evidence="2" id="KW-0547">Nucleotide-binding</keyword>
<feature type="domain" description="Protein kinase" evidence="5">
    <location>
        <begin position="304"/>
        <end position="473"/>
    </location>
</feature>
<dbReference type="InterPro" id="IPR001245">
    <property type="entry name" value="Ser-Thr/Tyr_kinase_cat_dom"/>
</dbReference>
<dbReference type="AlphaFoldDB" id="A0A397E6Z2"/>
<keyword evidence="4" id="KW-0067">ATP-binding</keyword>
<protein>
    <recommendedName>
        <fullName evidence="5">Protein kinase domain-containing protein</fullName>
    </recommendedName>
</protein>
<evidence type="ECO:0000256" key="1">
    <source>
        <dbReference type="ARBA" id="ARBA00022679"/>
    </source>
</evidence>
<dbReference type="Proteomes" id="UP000265716">
    <property type="component" value="Unassembled WGS sequence"/>
</dbReference>
<dbReference type="GO" id="GO:0005524">
    <property type="term" value="F:ATP binding"/>
    <property type="evidence" value="ECO:0007669"/>
    <property type="project" value="UniProtKB-KW"/>
</dbReference>
<dbReference type="InterPro" id="IPR051681">
    <property type="entry name" value="Ser/Thr_Kinases-Pseudokinases"/>
</dbReference>
<dbReference type="EMBL" id="QUTC01001019">
    <property type="protein sequence ID" value="RHY77498.1"/>
    <property type="molecule type" value="Genomic_DNA"/>
</dbReference>
<evidence type="ECO:0000256" key="2">
    <source>
        <dbReference type="ARBA" id="ARBA00022741"/>
    </source>
</evidence>
<dbReference type="Gene3D" id="1.10.510.10">
    <property type="entry name" value="Transferase(Phosphotransferase) domain 1"/>
    <property type="match status" value="1"/>
</dbReference>
<evidence type="ECO:0000256" key="3">
    <source>
        <dbReference type="ARBA" id="ARBA00022777"/>
    </source>
</evidence>
<dbReference type="PROSITE" id="PS00108">
    <property type="entry name" value="PROTEIN_KINASE_ST"/>
    <property type="match status" value="1"/>
</dbReference>
<evidence type="ECO:0000259" key="5">
    <source>
        <dbReference type="PROSITE" id="PS50011"/>
    </source>
</evidence>
<name>A0A397E6Z2_APHAT</name>
<dbReference type="GO" id="GO:0004674">
    <property type="term" value="F:protein serine/threonine kinase activity"/>
    <property type="evidence" value="ECO:0007669"/>
    <property type="project" value="TreeGrafter"/>
</dbReference>
<keyword evidence="1" id="KW-0808">Transferase</keyword>
<dbReference type="PANTHER" id="PTHR44329">
    <property type="entry name" value="SERINE/THREONINE-PROTEIN KINASE TNNI3K-RELATED"/>
    <property type="match status" value="1"/>
</dbReference>
<dbReference type="VEuPathDB" id="FungiDB:H257_03406"/>
<evidence type="ECO:0000313" key="7">
    <source>
        <dbReference type="Proteomes" id="UP000265716"/>
    </source>
</evidence>